<evidence type="ECO:0000313" key="1">
    <source>
        <dbReference type="EMBL" id="MEW6953502.1"/>
    </source>
</evidence>
<accession>A0ABV3N8H4</accession>
<sequence>MARLTHGLDALKLFSEDNAGIVEDTRDLCGYVISYDNLFGTWLAKGNDFGRL</sequence>
<proteinExistence type="predicted"/>
<dbReference type="Proteomes" id="UP001555100">
    <property type="component" value="Unassembled WGS sequence"/>
</dbReference>
<evidence type="ECO:0000313" key="2">
    <source>
        <dbReference type="Proteomes" id="UP001555100"/>
    </source>
</evidence>
<comment type="caution">
    <text evidence="1">The sequence shown here is derived from an EMBL/GenBank/DDBJ whole genome shotgun (WGS) entry which is preliminary data.</text>
</comment>
<name>A0ABV3N8H4_9ACTO</name>
<organism evidence="1 2">
    <name type="scientific">Trueperella pyogenes</name>
    <dbReference type="NCBI Taxonomy" id="1661"/>
    <lineage>
        <taxon>Bacteria</taxon>
        <taxon>Bacillati</taxon>
        <taxon>Actinomycetota</taxon>
        <taxon>Actinomycetes</taxon>
        <taxon>Actinomycetales</taxon>
        <taxon>Actinomycetaceae</taxon>
        <taxon>Trueperella</taxon>
    </lineage>
</organism>
<dbReference type="RefSeq" id="WP_199903082.1">
    <property type="nucleotide sequence ID" value="NZ_CP028833.1"/>
</dbReference>
<gene>
    <name evidence="1" type="ORF">V3M73_00465</name>
</gene>
<protein>
    <submittedName>
        <fullName evidence="1">Uncharacterized protein</fullName>
    </submittedName>
</protein>
<dbReference type="EMBL" id="JBAGNM010000001">
    <property type="protein sequence ID" value="MEW6953502.1"/>
    <property type="molecule type" value="Genomic_DNA"/>
</dbReference>
<reference evidence="1 2" key="1">
    <citation type="submission" date="2024-01" db="EMBL/GenBank/DDBJ databases">
        <title>Genomic analysis and antimicrobial resistance profiles of Trueperella pyogenes isolated from domestic and wild animals.</title>
        <authorList>
            <person name="Magossi G."/>
            <person name="Gzyl K.E."/>
            <person name="Holman D.B."/>
            <person name="Amat S."/>
        </authorList>
    </citation>
    <scope>NUCLEOTIDE SEQUENCE [LARGE SCALE GENOMIC DNA]</scope>
    <source>
        <strain evidence="1 2">1494</strain>
    </source>
</reference>
<keyword evidence="2" id="KW-1185">Reference proteome</keyword>